<comment type="caution">
    <text evidence="1">The sequence shown here is derived from an EMBL/GenBank/DDBJ whole genome shotgun (WGS) entry which is preliminary data.</text>
</comment>
<dbReference type="Proteomes" id="UP000658225">
    <property type="component" value="Unassembled WGS sequence"/>
</dbReference>
<reference evidence="1" key="1">
    <citation type="submission" date="2020-10" db="EMBL/GenBank/DDBJ databases">
        <title>Genomic Encyclopedia of Type Strains, Phase IV (KMG-IV): sequencing the most valuable type-strain genomes for metagenomic binning, comparative biology and taxonomic classification.</title>
        <authorList>
            <person name="Goeker M."/>
        </authorList>
    </citation>
    <scope>NUCLEOTIDE SEQUENCE</scope>
    <source>
        <strain evidence="1">DSM 13886</strain>
    </source>
</reference>
<evidence type="ECO:0000313" key="1">
    <source>
        <dbReference type="EMBL" id="MBE1555873.1"/>
    </source>
</evidence>
<organism evidence="1 2">
    <name type="scientific">Sporosarcina limicola</name>
    <dbReference type="NCBI Taxonomy" id="34101"/>
    <lineage>
        <taxon>Bacteria</taxon>
        <taxon>Bacillati</taxon>
        <taxon>Bacillota</taxon>
        <taxon>Bacilli</taxon>
        <taxon>Bacillales</taxon>
        <taxon>Caryophanaceae</taxon>
        <taxon>Sporosarcina</taxon>
    </lineage>
</organism>
<sequence>MGKSKIGKFIFFGALLGATVSMFDRSTREQVAEKSKSVVTGISFYSKNPGLVKRKVQEKGEKIQAIYVQVSENISYIKEQIEELKTLTPQVKELVVNTKDAFVESKDDYKSIMNEAPVPEGPNSEK</sequence>
<proteinExistence type="predicted"/>
<gene>
    <name evidence="1" type="ORF">H4683_002993</name>
</gene>
<accession>A0A927R5C5</accession>
<protein>
    <submittedName>
        <fullName evidence="1">Epoxyqueuosine reductase QueG</fullName>
    </submittedName>
</protein>
<keyword evidence="2" id="KW-1185">Reference proteome</keyword>
<dbReference type="AlphaFoldDB" id="A0A927R5C5"/>
<evidence type="ECO:0000313" key="2">
    <source>
        <dbReference type="Proteomes" id="UP000658225"/>
    </source>
</evidence>
<name>A0A927R5C5_9BACL</name>
<dbReference type="RefSeq" id="WP_192599560.1">
    <property type="nucleotide sequence ID" value="NZ_JADBEL010000018.1"/>
</dbReference>
<dbReference type="EMBL" id="JADBEL010000018">
    <property type="protein sequence ID" value="MBE1555873.1"/>
    <property type="molecule type" value="Genomic_DNA"/>
</dbReference>